<keyword evidence="2" id="KW-1185">Reference proteome</keyword>
<name>A0AC61RAD5_9BACT</name>
<evidence type="ECO:0000313" key="2">
    <source>
        <dbReference type="Proteomes" id="UP000306319"/>
    </source>
</evidence>
<sequence>MERLYQYLWKSRMFGKKLHASGGSEVEVIDPGCLNTDAGPDFFNSKIRIDGVMWAGNVEIHVRASDWNRHGHSDNPAYDDVMLHVVGISDCRIKRRDGTYIPQVEITMPEDFFRSYANLSAECEGVKCATSLGGISRLEQTDWLESLSMERLQAKASRVADILKFTGNDWEQTCFVILARALGFGLNGDPLEMLARSLPLKYLHHHSDNPLQLQALLFGQAAMLDSSIHIFDEYYQLLCREYYFLARKYGLRPMRAGLWKYSRTRPQNFPHRRLAFLAKACEGGFSMFSKIIGVKGDAETAATLFDWHLEGYWHDHFSFDVPARSVSDTLSATSVTLLMINVVAPLLYAYGSMRGEERIAERGVALLEELPAESNGIVRQWRMSGIKAENAWRSQGLLHLKKEYCDRRKCLYCRFGHHLLRDAARRD</sequence>
<accession>A0AC61RAD5</accession>
<protein>
    <submittedName>
        <fullName evidence="1">DUF2851 family protein</fullName>
    </submittedName>
</protein>
<dbReference type="Proteomes" id="UP000306319">
    <property type="component" value="Unassembled WGS sequence"/>
</dbReference>
<organism evidence="1 2">
    <name type="scientific">Lepagella muris</name>
    <dbReference type="NCBI Taxonomy" id="3032870"/>
    <lineage>
        <taxon>Bacteria</taxon>
        <taxon>Pseudomonadati</taxon>
        <taxon>Bacteroidota</taxon>
        <taxon>Bacteroidia</taxon>
        <taxon>Bacteroidales</taxon>
        <taxon>Muribaculaceae</taxon>
        <taxon>Lepagella</taxon>
    </lineage>
</organism>
<gene>
    <name evidence="1" type="ORF">E5331_19820</name>
</gene>
<comment type="caution">
    <text evidence="1">The sequence shown here is derived from an EMBL/GenBank/DDBJ whole genome shotgun (WGS) entry which is preliminary data.</text>
</comment>
<evidence type="ECO:0000313" key="1">
    <source>
        <dbReference type="EMBL" id="TGY75563.1"/>
    </source>
</evidence>
<dbReference type="EMBL" id="SRYB01000058">
    <property type="protein sequence ID" value="TGY75563.1"/>
    <property type="molecule type" value="Genomic_DNA"/>
</dbReference>
<proteinExistence type="predicted"/>
<reference evidence="1" key="1">
    <citation type="submission" date="2019-04" db="EMBL/GenBank/DDBJ databases">
        <title>Microbes associate with the intestines of laboratory mice.</title>
        <authorList>
            <person name="Navarre W."/>
            <person name="Wong E."/>
            <person name="Huang K."/>
            <person name="Tropini C."/>
            <person name="Ng K."/>
            <person name="Yu B."/>
        </authorList>
    </citation>
    <scope>NUCLEOTIDE SEQUENCE</scope>
    <source>
        <strain evidence="1">NM04_E33</strain>
    </source>
</reference>